<evidence type="ECO:0000313" key="8">
    <source>
        <dbReference type="Proteomes" id="UP000695562"/>
    </source>
</evidence>
<evidence type="ECO:0000256" key="4">
    <source>
        <dbReference type="ARBA" id="ARBA00022729"/>
    </source>
</evidence>
<evidence type="ECO:0000256" key="2">
    <source>
        <dbReference type="ARBA" id="ARBA00010905"/>
    </source>
</evidence>
<dbReference type="AlphaFoldDB" id="A0A8J4VAJ1"/>
<sequence length="1171" mass="130022">MNTELILTLNKLTYNGTDFIYYGTTFNIFTYTAKQEPPFSYESYEIHNDDDAQPMLDYINSIPPSVMVLVAIHDAPYISANMRMCFESIGSVLIYDYIPMSHENLMMVGAKGMALGTCKEVFSTSISYTINQSIFKYPKYIEYNSGPGVSINGTKMYQTYQTGLNIMIMDDDFEIQNYASFNIYTTPNGIPINGEQQDSFYEFIDSIKPESLVSIQTLGWGLYGSDIQSIKTLLIQKFSCRYLDQWFSNSSSNYMFLGKAGSAPFLESCSQLTGAVAIIGRYYRPYTFSPVRISTFSNSTSNVALVGCSISTPSEIIKSTVNGFLLSIIDDVTGAFIKSYEVVASGTPTGYQINTSQAAAIIQNEVSSGSFVVFTSSMLPSNYTLPDNLNVSLRICGSNLSHIFNANKGSYSIIGRKGSPPGSVPEFMSPKSISLCSSFGLEKTYIKPYLEFKVQSRGFLSSTNTGYAYFYINSVQVPFQYSRGFNVGIVNENTGDMESIKIYDTSGSASEGTRLVNDLKALSNGKIVLLAVCDDCQRNLSSQDANEINSLLSCVNATSSTTLYRSCFALVAQKGMNNCCELMIYPNGKDATVYKRFPVKNTYVGVTPAPIYKNIRISYDNQIVIDNNYYTNMIDGFNVYSIPSNVNRPTPIQALTATTLYQYISALQYGDIVIVTANTAIPYNQKATTALFMIGMSKYNFGLDPANVAVQYSIIGRKGSGLGSAMEWYSTSTVGMLMSSTEPVFTTSAFIDQSYGYFVNNLLFCNNNNAQGMNNEPFQCNGYQYMEQPGLGIFVTDETVFKPATKTRMVKINVLLAGLNYYTWLPEQQLLGSTYIRQHRSAILAYLKRLYPNTPNNPTFYRIKLYAHYDIPFIENTTVLAILGQYPSGTLFKDNLLSLSTELDQGDVMYTCFAGHSDGPFVPGPNDSRFMCFLDQSNTTLSQDLPASGVQTILSALPPTVNNTFYLFCCNAEVLIRRPNATLPLAGFEAQAFASCPWSLPGQIAPLDFMNTFLRQLTLPNASYSQIFSYLLDQLEDFQGMNIPLNSMMDSDFVFLSQVVQPALDLNSDNGEKSFSSIQNTNSFKQCIEFKIANILKNILDVNPSIKIQDVDFGKILAILTNLTQNTLCDSSRIYNVGPNNRNKIMLSDGESIDHGHCYGNYLDQDVRTKK</sequence>
<dbReference type="OrthoDB" id="20902at2759"/>
<keyword evidence="3" id="KW-0964">Secreted</keyword>
<evidence type="ECO:0000313" key="7">
    <source>
        <dbReference type="EMBL" id="KAF2077204.1"/>
    </source>
</evidence>
<feature type="domain" description="ILEI/PANDER" evidence="6">
    <location>
        <begin position="483"/>
        <end position="575"/>
    </location>
</feature>
<evidence type="ECO:0000256" key="3">
    <source>
        <dbReference type="ARBA" id="ARBA00022525"/>
    </source>
</evidence>
<comment type="similarity">
    <text evidence="2">Belongs to the FAM3 family.</text>
</comment>
<evidence type="ECO:0000259" key="6">
    <source>
        <dbReference type="Pfam" id="PF15711"/>
    </source>
</evidence>
<gene>
    <name evidence="7" type="ORF">CYY_001523</name>
</gene>
<evidence type="ECO:0000256" key="1">
    <source>
        <dbReference type="ARBA" id="ARBA00004613"/>
    </source>
</evidence>
<evidence type="ECO:0000256" key="5">
    <source>
        <dbReference type="ARBA" id="ARBA00023157"/>
    </source>
</evidence>
<name>A0A8J4VAJ1_9MYCE</name>
<keyword evidence="4" id="KW-0732">Signal</keyword>
<organism evidence="7 8">
    <name type="scientific">Polysphondylium violaceum</name>
    <dbReference type="NCBI Taxonomy" id="133409"/>
    <lineage>
        <taxon>Eukaryota</taxon>
        <taxon>Amoebozoa</taxon>
        <taxon>Evosea</taxon>
        <taxon>Eumycetozoa</taxon>
        <taxon>Dictyostelia</taxon>
        <taxon>Dictyosteliales</taxon>
        <taxon>Dictyosteliaceae</taxon>
        <taxon>Polysphondylium</taxon>
    </lineage>
</organism>
<dbReference type="InterPro" id="IPR039220">
    <property type="entry name" value="FAM3"/>
</dbReference>
<dbReference type="Proteomes" id="UP000695562">
    <property type="component" value="Unassembled WGS sequence"/>
</dbReference>
<protein>
    <recommendedName>
        <fullName evidence="6">ILEI/PANDER domain-containing protein</fullName>
    </recommendedName>
</protein>
<proteinExistence type="inferred from homology"/>
<feature type="domain" description="ILEI/PANDER" evidence="6">
    <location>
        <begin position="26"/>
        <end position="112"/>
    </location>
</feature>
<feature type="domain" description="ILEI/PANDER" evidence="6">
    <location>
        <begin position="323"/>
        <end position="419"/>
    </location>
</feature>
<dbReference type="GO" id="GO:0005576">
    <property type="term" value="C:extracellular region"/>
    <property type="evidence" value="ECO:0007669"/>
    <property type="project" value="UniProtKB-SubCell"/>
</dbReference>
<comment type="caution">
    <text evidence="7">The sequence shown here is derived from an EMBL/GenBank/DDBJ whole genome shotgun (WGS) entry which is preliminary data.</text>
</comment>
<dbReference type="Pfam" id="PF15711">
    <property type="entry name" value="ILEI"/>
    <property type="match status" value="3"/>
</dbReference>
<dbReference type="EMBL" id="AJWJ01000036">
    <property type="protein sequence ID" value="KAF2077204.1"/>
    <property type="molecule type" value="Genomic_DNA"/>
</dbReference>
<dbReference type="PROSITE" id="PS52031">
    <property type="entry name" value="GG_LECTIN"/>
    <property type="match status" value="1"/>
</dbReference>
<accession>A0A8J4VAJ1</accession>
<keyword evidence="5" id="KW-1015">Disulfide bond</keyword>
<dbReference type="InterPro" id="IPR039477">
    <property type="entry name" value="ILEI/PANDER_dom"/>
</dbReference>
<dbReference type="PANTHER" id="PTHR14592">
    <property type="entry name" value="UNCHARACTERIZED FAM3"/>
    <property type="match status" value="1"/>
</dbReference>
<keyword evidence="8" id="KW-1185">Reference proteome</keyword>
<comment type="subcellular location">
    <subcellularLocation>
        <location evidence="1">Secreted</location>
    </subcellularLocation>
</comment>
<reference evidence="7" key="1">
    <citation type="submission" date="2020-01" db="EMBL/GenBank/DDBJ databases">
        <title>Development of genomics and gene disruption for Polysphondylium violaceum indicates a role for the polyketide synthase stlB in stalk morphogenesis.</title>
        <authorList>
            <person name="Narita B."/>
            <person name="Kawabe Y."/>
            <person name="Kin K."/>
            <person name="Saito T."/>
            <person name="Gibbs R."/>
            <person name="Kuspa A."/>
            <person name="Muzny D."/>
            <person name="Queller D."/>
            <person name="Richards S."/>
            <person name="Strassman J."/>
            <person name="Sucgang R."/>
            <person name="Worley K."/>
            <person name="Schaap P."/>
        </authorList>
    </citation>
    <scope>NUCLEOTIDE SEQUENCE</scope>
    <source>
        <strain evidence="7">QSvi11</strain>
    </source>
</reference>